<dbReference type="GO" id="GO:0016987">
    <property type="term" value="F:sigma factor activity"/>
    <property type="evidence" value="ECO:0007669"/>
    <property type="project" value="UniProtKB-KW"/>
</dbReference>
<keyword evidence="2" id="KW-0805">Transcription regulation</keyword>
<dbReference type="InterPro" id="IPR013249">
    <property type="entry name" value="RNA_pol_sigma70_r4_t2"/>
</dbReference>
<evidence type="ECO:0000256" key="1">
    <source>
        <dbReference type="ARBA" id="ARBA00010641"/>
    </source>
</evidence>
<dbReference type="NCBIfam" id="TIGR02985">
    <property type="entry name" value="Sig70_bacteroi1"/>
    <property type="match status" value="1"/>
</dbReference>
<dbReference type="AlphaFoldDB" id="A0A3D8Y8K5"/>
<evidence type="ECO:0000259" key="6">
    <source>
        <dbReference type="Pfam" id="PF08281"/>
    </source>
</evidence>
<dbReference type="RefSeq" id="WP_115832080.1">
    <property type="nucleotide sequence ID" value="NZ_QNUL01000014.1"/>
</dbReference>
<evidence type="ECO:0000256" key="3">
    <source>
        <dbReference type="ARBA" id="ARBA00023082"/>
    </source>
</evidence>
<keyword evidence="4" id="KW-0804">Transcription</keyword>
<keyword evidence="8" id="KW-1185">Reference proteome</keyword>
<protein>
    <submittedName>
        <fullName evidence="7">RNA polymerase sigma-70 factor</fullName>
    </submittedName>
</protein>
<evidence type="ECO:0000313" key="7">
    <source>
        <dbReference type="EMBL" id="REA59664.1"/>
    </source>
</evidence>
<dbReference type="Gene3D" id="1.10.10.10">
    <property type="entry name" value="Winged helix-like DNA-binding domain superfamily/Winged helix DNA-binding domain"/>
    <property type="match status" value="1"/>
</dbReference>
<comment type="caution">
    <text evidence="7">The sequence shown here is derived from an EMBL/GenBank/DDBJ whole genome shotgun (WGS) entry which is preliminary data.</text>
</comment>
<feature type="domain" description="RNA polymerase sigma factor 70 region 4 type 2" evidence="6">
    <location>
        <begin position="129"/>
        <end position="180"/>
    </location>
</feature>
<gene>
    <name evidence="7" type="ORF">DSL64_16790</name>
</gene>
<dbReference type="InterPro" id="IPR007627">
    <property type="entry name" value="RNA_pol_sigma70_r2"/>
</dbReference>
<dbReference type="Pfam" id="PF08281">
    <property type="entry name" value="Sigma70_r4_2"/>
    <property type="match status" value="1"/>
</dbReference>
<dbReference type="NCBIfam" id="TIGR02937">
    <property type="entry name" value="sigma70-ECF"/>
    <property type="match status" value="1"/>
</dbReference>
<feature type="domain" description="RNA polymerase sigma-70 region 2" evidence="5">
    <location>
        <begin position="30"/>
        <end position="95"/>
    </location>
</feature>
<dbReference type="PANTHER" id="PTHR43133:SF46">
    <property type="entry name" value="RNA POLYMERASE SIGMA-70 FACTOR ECF SUBFAMILY"/>
    <property type="match status" value="1"/>
</dbReference>
<sequence>MVKLFLTGRLRNLKRNMTADAHQRQAFETLYDQYFKRIFLFARKHTGDEDEAADLAQEVFLKLWLNQDSFAKHISAEAQLLTIARQLIINRYKKELVRQKAYKSWHQDKSDIALSETSDQSLLEEELHQRYKAALNELPPKRREIFEKSRIEGLSYEQIARDLSISTSTVESQMVKALRLMRGKLLLLLLPFFS</sequence>
<keyword evidence="3" id="KW-0731">Sigma factor</keyword>
<dbReference type="Pfam" id="PF04542">
    <property type="entry name" value="Sigma70_r2"/>
    <property type="match status" value="1"/>
</dbReference>
<dbReference type="OrthoDB" id="1524077at2"/>
<dbReference type="SUPFAM" id="SSF88946">
    <property type="entry name" value="Sigma2 domain of RNA polymerase sigma factors"/>
    <property type="match status" value="1"/>
</dbReference>
<dbReference type="InterPro" id="IPR014327">
    <property type="entry name" value="RNA_pol_sigma70_bacteroid"/>
</dbReference>
<evidence type="ECO:0000256" key="4">
    <source>
        <dbReference type="ARBA" id="ARBA00023163"/>
    </source>
</evidence>
<name>A0A3D8Y8K5_9BACT</name>
<dbReference type="GO" id="GO:0006352">
    <property type="term" value="P:DNA-templated transcription initiation"/>
    <property type="evidence" value="ECO:0007669"/>
    <property type="project" value="InterPro"/>
</dbReference>
<dbReference type="GO" id="GO:0003677">
    <property type="term" value="F:DNA binding"/>
    <property type="evidence" value="ECO:0007669"/>
    <property type="project" value="InterPro"/>
</dbReference>
<accession>A0A3D8Y8K5</accession>
<dbReference type="InterPro" id="IPR036388">
    <property type="entry name" value="WH-like_DNA-bd_sf"/>
</dbReference>
<evidence type="ECO:0000259" key="5">
    <source>
        <dbReference type="Pfam" id="PF04542"/>
    </source>
</evidence>
<proteinExistence type="inferred from homology"/>
<dbReference type="SUPFAM" id="SSF88659">
    <property type="entry name" value="Sigma3 and sigma4 domains of RNA polymerase sigma factors"/>
    <property type="match status" value="1"/>
</dbReference>
<reference evidence="7 8" key="1">
    <citation type="submission" date="2018-07" db="EMBL/GenBank/DDBJ databases">
        <title>Dyadobacter roseus sp. nov., isolated from rose rhizosphere soil.</title>
        <authorList>
            <person name="Chen L."/>
        </authorList>
    </citation>
    <scope>NUCLEOTIDE SEQUENCE [LARGE SCALE GENOMIC DNA]</scope>
    <source>
        <strain evidence="7 8">RS19</strain>
    </source>
</reference>
<organism evidence="7 8">
    <name type="scientific">Dyadobacter luteus</name>
    <dbReference type="NCBI Taxonomy" id="2259619"/>
    <lineage>
        <taxon>Bacteria</taxon>
        <taxon>Pseudomonadati</taxon>
        <taxon>Bacteroidota</taxon>
        <taxon>Cytophagia</taxon>
        <taxon>Cytophagales</taxon>
        <taxon>Spirosomataceae</taxon>
        <taxon>Dyadobacter</taxon>
    </lineage>
</organism>
<dbReference type="PANTHER" id="PTHR43133">
    <property type="entry name" value="RNA POLYMERASE ECF-TYPE SIGMA FACTO"/>
    <property type="match status" value="1"/>
</dbReference>
<evidence type="ECO:0000313" key="8">
    <source>
        <dbReference type="Proteomes" id="UP000256373"/>
    </source>
</evidence>
<dbReference type="InterPro" id="IPR014284">
    <property type="entry name" value="RNA_pol_sigma-70_dom"/>
</dbReference>
<dbReference type="EMBL" id="QNUL01000014">
    <property type="protein sequence ID" value="REA59664.1"/>
    <property type="molecule type" value="Genomic_DNA"/>
</dbReference>
<dbReference type="InterPro" id="IPR039425">
    <property type="entry name" value="RNA_pol_sigma-70-like"/>
</dbReference>
<dbReference type="Proteomes" id="UP000256373">
    <property type="component" value="Unassembled WGS sequence"/>
</dbReference>
<dbReference type="Gene3D" id="1.10.1740.10">
    <property type="match status" value="1"/>
</dbReference>
<evidence type="ECO:0000256" key="2">
    <source>
        <dbReference type="ARBA" id="ARBA00023015"/>
    </source>
</evidence>
<comment type="similarity">
    <text evidence="1">Belongs to the sigma-70 factor family. ECF subfamily.</text>
</comment>
<dbReference type="InterPro" id="IPR013325">
    <property type="entry name" value="RNA_pol_sigma_r2"/>
</dbReference>
<dbReference type="InterPro" id="IPR013324">
    <property type="entry name" value="RNA_pol_sigma_r3/r4-like"/>
</dbReference>